<name>A0ABX2RWT0_9ACTN</name>
<gene>
    <name evidence="2" type="ORF">HDA35_005603</name>
</gene>
<dbReference type="RefSeq" id="WP_179805406.1">
    <property type="nucleotide sequence ID" value="NZ_JACCCQ010000001.1"/>
</dbReference>
<evidence type="ECO:0000256" key="1">
    <source>
        <dbReference type="SAM" id="SignalP"/>
    </source>
</evidence>
<feature type="chain" id="PRO_5046364899" evidence="1">
    <location>
        <begin position="28"/>
        <end position="70"/>
    </location>
</feature>
<keyword evidence="3" id="KW-1185">Reference proteome</keyword>
<proteinExistence type="predicted"/>
<accession>A0ABX2RWT0</accession>
<evidence type="ECO:0000313" key="2">
    <source>
        <dbReference type="EMBL" id="NYF59772.1"/>
    </source>
</evidence>
<evidence type="ECO:0000313" key="3">
    <source>
        <dbReference type="Proteomes" id="UP000631553"/>
    </source>
</evidence>
<protein>
    <submittedName>
        <fullName evidence="2">Uncharacterized protein</fullName>
    </submittedName>
</protein>
<sequence length="70" mass="7240">MRGIRKGVVVLGTVLVVLLAVPAAASADMGSRGADFGGHVATCAQDMGFDGQHNPGMHQGYANWDMTHMG</sequence>
<dbReference type="EMBL" id="JACCCQ010000001">
    <property type="protein sequence ID" value="NYF59772.1"/>
    <property type="molecule type" value="Genomic_DNA"/>
</dbReference>
<organism evidence="2 3">
    <name type="scientific">Micromonospora purpureochromogenes</name>
    <dbReference type="NCBI Taxonomy" id="47872"/>
    <lineage>
        <taxon>Bacteria</taxon>
        <taxon>Bacillati</taxon>
        <taxon>Actinomycetota</taxon>
        <taxon>Actinomycetes</taxon>
        <taxon>Micromonosporales</taxon>
        <taxon>Micromonosporaceae</taxon>
        <taxon>Micromonospora</taxon>
    </lineage>
</organism>
<reference evidence="2 3" key="1">
    <citation type="submission" date="2020-07" db="EMBL/GenBank/DDBJ databases">
        <title>Sequencing the genomes of 1000 actinobacteria strains.</title>
        <authorList>
            <person name="Klenk H.-P."/>
        </authorList>
    </citation>
    <scope>NUCLEOTIDE SEQUENCE [LARGE SCALE GENOMIC DNA]</scope>
    <source>
        <strain evidence="2 3">DSM 43814</strain>
    </source>
</reference>
<dbReference type="Proteomes" id="UP000631553">
    <property type="component" value="Unassembled WGS sequence"/>
</dbReference>
<comment type="caution">
    <text evidence="2">The sequence shown here is derived from an EMBL/GenBank/DDBJ whole genome shotgun (WGS) entry which is preliminary data.</text>
</comment>
<feature type="signal peptide" evidence="1">
    <location>
        <begin position="1"/>
        <end position="27"/>
    </location>
</feature>
<keyword evidence="1" id="KW-0732">Signal</keyword>